<dbReference type="PANTHER" id="PTHR24329:SF543">
    <property type="entry name" value="FI01017P-RELATED"/>
    <property type="match status" value="1"/>
</dbReference>
<proteinExistence type="predicted"/>
<dbReference type="InterPro" id="IPR000047">
    <property type="entry name" value="HTH_motif"/>
</dbReference>
<dbReference type="FunFam" id="1.10.10.60:FF:000679">
    <property type="entry name" value="Homeobox protein aristaless"/>
    <property type="match status" value="1"/>
</dbReference>
<dbReference type="GO" id="GO:0003677">
    <property type="term" value="F:DNA binding"/>
    <property type="evidence" value="ECO:0007669"/>
    <property type="project" value="UniProtKB-UniRule"/>
</dbReference>
<accession>A0ABD2KUX7</accession>
<dbReference type="GO" id="GO:0030182">
    <property type="term" value="P:neuron differentiation"/>
    <property type="evidence" value="ECO:0007669"/>
    <property type="project" value="UniProtKB-ARBA"/>
</dbReference>
<dbReference type="SMART" id="SM00389">
    <property type="entry name" value="HOX"/>
    <property type="match status" value="1"/>
</dbReference>
<keyword evidence="10" id="KW-1185">Reference proteome</keyword>
<feature type="region of interest" description="Disordered" evidence="7">
    <location>
        <begin position="1"/>
        <end position="25"/>
    </location>
</feature>
<dbReference type="AlphaFoldDB" id="A0ABD2KUX7"/>
<keyword evidence="4 5" id="KW-0539">Nucleus</keyword>
<evidence type="ECO:0000256" key="3">
    <source>
        <dbReference type="ARBA" id="ARBA00023155"/>
    </source>
</evidence>
<evidence type="ECO:0000256" key="4">
    <source>
        <dbReference type="ARBA" id="ARBA00023242"/>
    </source>
</evidence>
<dbReference type="PANTHER" id="PTHR24329">
    <property type="entry name" value="HOMEOBOX PROTEIN ARISTALESS"/>
    <property type="match status" value="1"/>
</dbReference>
<dbReference type="SUPFAM" id="SSF46689">
    <property type="entry name" value="Homeodomain-like"/>
    <property type="match status" value="1"/>
</dbReference>
<evidence type="ECO:0000256" key="2">
    <source>
        <dbReference type="ARBA" id="ARBA00023125"/>
    </source>
</evidence>
<dbReference type="EMBL" id="JBICBT010000636">
    <property type="protein sequence ID" value="KAL3106755.1"/>
    <property type="molecule type" value="Genomic_DNA"/>
</dbReference>
<evidence type="ECO:0000256" key="6">
    <source>
        <dbReference type="RuleBase" id="RU000682"/>
    </source>
</evidence>
<dbReference type="GO" id="GO:0005634">
    <property type="term" value="C:nucleus"/>
    <property type="evidence" value="ECO:0007669"/>
    <property type="project" value="UniProtKB-SubCell"/>
</dbReference>
<dbReference type="CDD" id="cd00086">
    <property type="entry name" value="homeodomain"/>
    <property type="match status" value="1"/>
</dbReference>
<dbReference type="InterPro" id="IPR009057">
    <property type="entry name" value="Homeodomain-like_sf"/>
</dbReference>
<comment type="caution">
    <text evidence="9">The sequence shown here is derived from an EMBL/GenBank/DDBJ whole genome shotgun (WGS) entry which is preliminary data.</text>
</comment>
<dbReference type="Proteomes" id="UP001620626">
    <property type="component" value="Unassembled WGS sequence"/>
</dbReference>
<evidence type="ECO:0000256" key="1">
    <source>
        <dbReference type="ARBA" id="ARBA00004123"/>
    </source>
</evidence>
<dbReference type="InterPro" id="IPR050649">
    <property type="entry name" value="Paired_Homeobox_TFs"/>
</dbReference>
<gene>
    <name evidence="9" type="ORF">niasHT_017810</name>
</gene>
<dbReference type="InterPro" id="IPR001356">
    <property type="entry name" value="HD"/>
</dbReference>
<evidence type="ECO:0000313" key="9">
    <source>
        <dbReference type="EMBL" id="KAL3106755.1"/>
    </source>
</evidence>
<evidence type="ECO:0000259" key="8">
    <source>
        <dbReference type="PROSITE" id="PS50071"/>
    </source>
</evidence>
<organism evidence="9 10">
    <name type="scientific">Heterodera trifolii</name>
    <dbReference type="NCBI Taxonomy" id="157864"/>
    <lineage>
        <taxon>Eukaryota</taxon>
        <taxon>Metazoa</taxon>
        <taxon>Ecdysozoa</taxon>
        <taxon>Nematoda</taxon>
        <taxon>Chromadorea</taxon>
        <taxon>Rhabditida</taxon>
        <taxon>Tylenchina</taxon>
        <taxon>Tylenchomorpha</taxon>
        <taxon>Tylenchoidea</taxon>
        <taxon>Heteroderidae</taxon>
        <taxon>Heteroderinae</taxon>
        <taxon>Heterodera</taxon>
    </lineage>
</organism>
<keyword evidence="3 5" id="KW-0371">Homeobox</keyword>
<reference evidence="9 10" key="1">
    <citation type="submission" date="2024-10" db="EMBL/GenBank/DDBJ databases">
        <authorList>
            <person name="Kim D."/>
        </authorList>
    </citation>
    <scope>NUCLEOTIDE SEQUENCE [LARGE SCALE GENOMIC DNA]</scope>
    <source>
        <strain evidence="9">BH-2024</strain>
    </source>
</reference>
<dbReference type="PROSITE" id="PS50071">
    <property type="entry name" value="HOMEOBOX_2"/>
    <property type="match status" value="1"/>
</dbReference>
<feature type="domain" description="Homeobox" evidence="8">
    <location>
        <begin position="16"/>
        <end position="76"/>
    </location>
</feature>
<protein>
    <recommendedName>
        <fullName evidence="8">Homeobox domain-containing protein</fullName>
    </recommendedName>
</protein>
<sequence>MSCRKTKNSNLTSGGERKRRTRRTFTGEQIGQMEMMFSCSHFPDMLQRDELALKTGLDEDRILIWFQNRRAKWRREMKSKEIKNGAKMEKMAQNEGKMEEETAILCFPLIVFK</sequence>
<feature type="DNA-binding region" description="Homeobox" evidence="5">
    <location>
        <begin position="18"/>
        <end position="77"/>
    </location>
</feature>
<evidence type="ECO:0000313" key="10">
    <source>
        <dbReference type="Proteomes" id="UP001620626"/>
    </source>
</evidence>
<keyword evidence="2 5" id="KW-0238">DNA-binding</keyword>
<evidence type="ECO:0000256" key="7">
    <source>
        <dbReference type="SAM" id="MobiDB-lite"/>
    </source>
</evidence>
<name>A0ABD2KUX7_9BILA</name>
<comment type="subcellular location">
    <subcellularLocation>
        <location evidence="1 5 6">Nucleus</location>
    </subcellularLocation>
</comment>
<evidence type="ECO:0000256" key="5">
    <source>
        <dbReference type="PROSITE-ProRule" id="PRU00108"/>
    </source>
</evidence>
<dbReference type="Gene3D" id="1.10.10.60">
    <property type="entry name" value="Homeodomain-like"/>
    <property type="match status" value="1"/>
</dbReference>
<dbReference type="Pfam" id="PF00046">
    <property type="entry name" value="Homeodomain"/>
    <property type="match status" value="1"/>
</dbReference>
<dbReference type="PRINTS" id="PR00031">
    <property type="entry name" value="HTHREPRESSR"/>
</dbReference>